<protein>
    <submittedName>
        <fullName evidence="1">DUF6679 family protein</fullName>
    </submittedName>
</protein>
<comment type="caution">
    <text evidence="1">The sequence shown here is derived from an EMBL/GenBank/DDBJ whole genome shotgun (WGS) entry which is preliminary data.</text>
</comment>
<proteinExistence type="predicted"/>
<accession>A0ABW6II49</accession>
<evidence type="ECO:0000313" key="2">
    <source>
        <dbReference type="Proteomes" id="UP001600165"/>
    </source>
</evidence>
<sequence length="95" mass="11126">MEQKLKDLVGQPNVWLFLKSSGGWFKDVHILDVSAEVVTFRYEHESNDEKRLWEKTTRLENVAEVEVKLLAMPKDGKQVSQLKDQLSQLLEQDRQ</sequence>
<dbReference type="InterPro" id="IPR046501">
    <property type="entry name" value="DUF6679"/>
</dbReference>
<name>A0ABW6II49_9CYAN</name>
<dbReference type="RefSeq" id="WP_377967023.1">
    <property type="nucleotide sequence ID" value="NZ_JBHZOL010000095.1"/>
</dbReference>
<dbReference type="EMBL" id="JBHZOL010000095">
    <property type="protein sequence ID" value="MFE4107878.1"/>
    <property type="molecule type" value="Genomic_DNA"/>
</dbReference>
<reference evidence="1 2" key="1">
    <citation type="submission" date="2024-10" db="EMBL/GenBank/DDBJ databases">
        <authorList>
            <person name="Ratan Roy A."/>
            <person name="Morales Sandoval P.H."/>
            <person name="De Los Santos Villalobos S."/>
            <person name="Chakraborty S."/>
            <person name="Mukherjee J."/>
        </authorList>
    </citation>
    <scope>NUCLEOTIDE SEQUENCE [LARGE SCALE GENOMIC DNA]</scope>
    <source>
        <strain evidence="1 2">S1</strain>
    </source>
</reference>
<gene>
    <name evidence="1" type="ORF">ACFVKH_16450</name>
</gene>
<evidence type="ECO:0000313" key="1">
    <source>
        <dbReference type="EMBL" id="MFE4107878.1"/>
    </source>
</evidence>
<keyword evidence="2" id="KW-1185">Reference proteome</keyword>
<dbReference type="Pfam" id="PF20384">
    <property type="entry name" value="DUF6679"/>
    <property type="match status" value="1"/>
</dbReference>
<dbReference type="Proteomes" id="UP001600165">
    <property type="component" value="Unassembled WGS sequence"/>
</dbReference>
<organism evidence="1 2">
    <name type="scientific">Almyronema epifaneia S1</name>
    <dbReference type="NCBI Taxonomy" id="2991925"/>
    <lineage>
        <taxon>Bacteria</taxon>
        <taxon>Bacillati</taxon>
        <taxon>Cyanobacteriota</taxon>
        <taxon>Cyanophyceae</taxon>
        <taxon>Nodosilineales</taxon>
        <taxon>Nodosilineaceae</taxon>
        <taxon>Almyronema</taxon>
        <taxon>Almyronema epifaneia</taxon>
    </lineage>
</organism>